<feature type="transmembrane region" description="Helical" evidence="1">
    <location>
        <begin position="62"/>
        <end position="81"/>
    </location>
</feature>
<dbReference type="AlphaFoldDB" id="A0A0G1Q169"/>
<evidence type="ECO:0000256" key="1">
    <source>
        <dbReference type="SAM" id="Phobius"/>
    </source>
</evidence>
<keyword evidence="1" id="KW-1133">Transmembrane helix</keyword>
<keyword evidence="1" id="KW-0812">Transmembrane</keyword>
<feature type="transmembrane region" description="Helical" evidence="1">
    <location>
        <begin position="36"/>
        <end position="56"/>
    </location>
</feature>
<reference evidence="2 3" key="1">
    <citation type="journal article" date="2015" name="Nature">
        <title>rRNA introns, odd ribosomes, and small enigmatic genomes across a large radiation of phyla.</title>
        <authorList>
            <person name="Brown C.T."/>
            <person name="Hug L.A."/>
            <person name="Thomas B.C."/>
            <person name="Sharon I."/>
            <person name="Castelle C.J."/>
            <person name="Singh A."/>
            <person name="Wilkins M.J."/>
            <person name="Williams K.H."/>
            <person name="Banfield J.F."/>
        </authorList>
    </citation>
    <scope>NUCLEOTIDE SEQUENCE [LARGE SCALE GENOMIC DNA]</scope>
</reference>
<accession>A0A0G1Q169</accession>
<sequence length="145" mass="16550">MDNEQKIIHGENKRAHLTMIQGVVDRMGGNLFYLRGWSITLLAGLFAISTSPLLAVNRWAPALFFVLLILFWIYDGYFLSLERKYRGLYDKVRLLNEDRIDFSMSVQEFATHADKTLFATMLSPTLLGFYGVLGLAMAIIIKLII</sequence>
<feature type="transmembrane region" description="Helical" evidence="1">
    <location>
        <begin position="125"/>
        <end position="144"/>
    </location>
</feature>
<dbReference type="Proteomes" id="UP000033818">
    <property type="component" value="Unassembled WGS sequence"/>
</dbReference>
<proteinExistence type="predicted"/>
<comment type="caution">
    <text evidence="2">The sequence shown here is derived from an EMBL/GenBank/DDBJ whole genome shotgun (WGS) entry which is preliminary data.</text>
</comment>
<organism evidence="2 3">
    <name type="scientific">Candidatus Azambacteria bacterium GW2011_GWB2_46_37</name>
    <dbReference type="NCBI Taxonomy" id="1618618"/>
    <lineage>
        <taxon>Bacteria</taxon>
        <taxon>Candidatus Azamiibacteriota</taxon>
    </lineage>
</organism>
<dbReference type="EMBL" id="LCMO01000030">
    <property type="protein sequence ID" value="KKU38487.1"/>
    <property type="molecule type" value="Genomic_DNA"/>
</dbReference>
<evidence type="ECO:0000313" key="3">
    <source>
        <dbReference type="Proteomes" id="UP000033818"/>
    </source>
</evidence>
<evidence type="ECO:0000313" key="2">
    <source>
        <dbReference type="EMBL" id="KKU38487.1"/>
    </source>
</evidence>
<keyword evidence="1" id="KW-0472">Membrane</keyword>
<gene>
    <name evidence="2" type="ORF">UX53_C0030G0013</name>
</gene>
<name>A0A0G1Q169_9BACT</name>
<protein>
    <submittedName>
        <fullName evidence="2">Uncharacterized protein</fullName>
    </submittedName>
</protein>